<feature type="region of interest" description="Disordered" evidence="5">
    <location>
        <begin position="210"/>
        <end position="279"/>
    </location>
</feature>
<dbReference type="Pfam" id="PF22976">
    <property type="entry name" value="RRM_10"/>
    <property type="match status" value="1"/>
</dbReference>
<dbReference type="CDD" id="cd12424">
    <property type="entry name" value="RRM3_hnRNPL_like"/>
    <property type="match status" value="1"/>
</dbReference>
<dbReference type="InParanoid" id="F2UD70"/>
<dbReference type="Pfam" id="PF00076">
    <property type="entry name" value="RRM_1"/>
    <property type="match status" value="1"/>
</dbReference>
<protein>
    <recommendedName>
        <fullName evidence="6">RRM domain-containing protein</fullName>
    </recommendedName>
</protein>
<evidence type="ECO:0000313" key="7">
    <source>
        <dbReference type="EMBL" id="EGD74565.1"/>
    </source>
</evidence>
<evidence type="ECO:0000256" key="3">
    <source>
        <dbReference type="ARBA" id="ARBA00022884"/>
    </source>
</evidence>
<dbReference type="GO" id="GO:0005634">
    <property type="term" value="C:nucleus"/>
    <property type="evidence" value="ECO:0007669"/>
    <property type="project" value="InterPro"/>
</dbReference>
<dbReference type="CDD" id="cd12689">
    <property type="entry name" value="RRM1_hnRNPL_like"/>
    <property type="match status" value="1"/>
</dbReference>
<dbReference type="InterPro" id="IPR055204">
    <property type="entry name" value="HNRNPL_RRM"/>
</dbReference>
<keyword evidence="1" id="KW-0597">Phosphoprotein</keyword>
<dbReference type="InterPro" id="IPR000504">
    <property type="entry name" value="RRM_dom"/>
</dbReference>
<dbReference type="GO" id="GO:0006397">
    <property type="term" value="P:mRNA processing"/>
    <property type="evidence" value="ECO:0007669"/>
    <property type="project" value="InterPro"/>
</dbReference>
<dbReference type="RefSeq" id="XP_004992822.1">
    <property type="nucleotide sequence ID" value="XM_004992765.1"/>
</dbReference>
<dbReference type="KEGG" id="sre:PTSG_05929"/>
<feature type="domain" description="RRM" evidence="6">
    <location>
        <begin position="287"/>
        <end position="361"/>
    </location>
</feature>
<feature type="compositionally biased region" description="Low complexity" evidence="5">
    <location>
        <begin position="497"/>
        <end position="540"/>
    </location>
</feature>
<feature type="region of interest" description="Disordered" evidence="5">
    <location>
        <begin position="497"/>
        <end position="554"/>
    </location>
</feature>
<dbReference type="InterPro" id="IPR021790">
    <property type="entry name" value="PTBP1-like_RRM2"/>
</dbReference>
<dbReference type="NCBIfam" id="TIGR01649">
    <property type="entry name" value="hnRNP-L_PTB"/>
    <property type="match status" value="1"/>
</dbReference>
<dbReference type="InterPro" id="IPR035979">
    <property type="entry name" value="RBD_domain_sf"/>
</dbReference>
<feature type="domain" description="RRM" evidence="6">
    <location>
        <begin position="114"/>
        <end position="196"/>
    </location>
</feature>
<dbReference type="OrthoDB" id="302770at2759"/>
<dbReference type="GeneID" id="16073393"/>
<evidence type="ECO:0000259" key="6">
    <source>
        <dbReference type="PROSITE" id="PS50102"/>
    </source>
</evidence>
<gene>
    <name evidence="7" type="ORF">PTSG_05929</name>
</gene>
<keyword evidence="3 4" id="KW-0694">RNA-binding</keyword>
<dbReference type="GO" id="GO:0003723">
    <property type="term" value="F:RNA binding"/>
    <property type="evidence" value="ECO:0007669"/>
    <property type="project" value="UniProtKB-UniRule"/>
</dbReference>
<evidence type="ECO:0000256" key="1">
    <source>
        <dbReference type="ARBA" id="ARBA00022553"/>
    </source>
</evidence>
<dbReference type="PROSITE" id="PS50102">
    <property type="entry name" value="RRM"/>
    <property type="match status" value="3"/>
</dbReference>
<dbReference type="InterPro" id="IPR012677">
    <property type="entry name" value="Nucleotide-bd_a/b_plait_sf"/>
</dbReference>
<dbReference type="SUPFAM" id="SSF54928">
    <property type="entry name" value="RNA-binding domain, RBD"/>
    <property type="match status" value="3"/>
</dbReference>
<dbReference type="InterPro" id="IPR006536">
    <property type="entry name" value="HnRNP-L/PTB"/>
</dbReference>
<accession>F2UD70</accession>
<dbReference type="STRING" id="946362.F2UD70"/>
<dbReference type="Gene3D" id="3.30.70.330">
    <property type="match status" value="4"/>
</dbReference>
<organism evidence="8">
    <name type="scientific">Salpingoeca rosetta (strain ATCC 50818 / BSB-021)</name>
    <dbReference type="NCBI Taxonomy" id="946362"/>
    <lineage>
        <taxon>Eukaryota</taxon>
        <taxon>Choanoflagellata</taxon>
        <taxon>Craspedida</taxon>
        <taxon>Salpingoecidae</taxon>
        <taxon>Salpingoeca</taxon>
    </lineage>
</organism>
<name>F2UD70_SALR5</name>
<evidence type="ECO:0000256" key="4">
    <source>
        <dbReference type="PROSITE-ProRule" id="PRU00176"/>
    </source>
</evidence>
<feature type="domain" description="RRM" evidence="6">
    <location>
        <begin position="17"/>
        <end position="93"/>
    </location>
</feature>
<dbReference type="FunCoup" id="F2UD70">
    <property type="interactions" value="1921"/>
</dbReference>
<keyword evidence="8" id="KW-1185">Reference proteome</keyword>
<sequence>MEPDFKRPKMAQIPPSPVVHIRSLPPHTTPQDIHAALEPFGAIVNVSLIPNRSQGLAEFTDVHTASRCVYSSQQGTQPVFVKGRQVYINFSTSQKVHTQAGDTSQPYAVPGKVLMMTVMNASYPINVDVIYAVCSPLGRVLRIVMIRKNGVQSAPPTARALVEFPDANTAAAVMSSLQGANIYQGCCTLRIEYSKADRVNVRYNSEETRDFTVNLPPPPAAPAHGGYGSGAPQHGHHHHGGAPAHHAPDPYDPYRSGGYQPRSSYPPRGAQASWGGERRPRPCPPSVVLMVYHINKGSISCQKLFNLFCLYANPIKIKVLVSRDGMAMAQFEDLDQAKSVLEMLEGVEVQGQRIELGYSRNQELTESPAEVTLPSGLPAMEDFRDAQKHHMRFKDGKPEPGLEVSKPTATLKFYDVPDNFSKDDVNKILGLYAAPSPMEVTVERDESGKVYGYLKYHYANQATDAVLVCNNVKIPTADGEQSDAIFKLSFTSEGDASSAPAAANTASSEQAAPEASGDGAATTDAAAPEADAAATTTTAADGDDGADGAAEATA</sequence>
<dbReference type="Pfam" id="PF11835">
    <property type="entry name" value="RRM_8"/>
    <property type="match status" value="1"/>
</dbReference>
<dbReference type="EMBL" id="GL832969">
    <property type="protein sequence ID" value="EGD74565.1"/>
    <property type="molecule type" value="Genomic_DNA"/>
</dbReference>
<reference evidence="7" key="1">
    <citation type="submission" date="2009-08" db="EMBL/GenBank/DDBJ databases">
        <title>Annotation of Salpingoeca rosetta.</title>
        <authorList>
            <consortium name="The Broad Institute Genome Sequencing Platform"/>
            <person name="Russ C."/>
            <person name="Cuomo C."/>
            <person name="Burger G."/>
            <person name="Gray M.W."/>
            <person name="Holland P.W.H."/>
            <person name="King N."/>
            <person name="Lang F.B.F."/>
            <person name="Roger A.J."/>
            <person name="Ruiz-Trillo I."/>
            <person name="Young S.K."/>
            <person name="Zeng Q."/>
            <person name="Gargeya S."/>
            <person name="Alvarado L."/>
            <person name="Berlin A."/>
            <person name="Chapman S.B."/>
            <person name="Chen Z."/>
            <person name="Freedman E."/>
            <person name="Gellesch M."/>
            <person name="Goldberg J."/>
            <person name="Griggs A."/>
            <person name="Gujja S."/>
            <person name="Heilman E."/>
            <person name="Heiman D."/>
            <person name="Howarth C."/>
            <person name="Mehta T."/>
            <person name="Neiman D."/>
            <person name="Pearson M."/>
            <person name="Roberts A."/>
            <person name="Saif S."/>
            <person name="Shea T."/>
            <person name="Shenoy N."/>
            <person name="Sisk P."/>
            <person name="Stolte C."/>
            <person name="Sykes S."/>
            <person name="White J."/>
            <person name="Yandava C."/>
            <person name="Haas B."/>
            <person name="Nusbaum C."/>
            <person name="Birren B."/>
        </authorList>
    </citation>
    <scope>NUCLEOTIDE SEQUENCE [LARGE SCALE GENOMIC DNA]</scope>
    <source>
        <strain evidence="7">ATCC 50818</strain>
    </source>
</reference>
<proteinExistence type="predicted"/>
<dbReference type="eggNOG" id="KOG1456">
    <property type="taxonomic scope" value="Eukaryota"/>
</dbReference>
<dbReference type="Proteomes" id="UP000007799">
    <property type="component" value="Unassembled WGS sequence"/>
</dbReference>
<dbReference type="Pfam" id="PF13893">
    <property type="entry name" value="RRM_5"/>
    <property type="match status" value="1"/>
</dbReference>
<dbReference type="SMART" id="SM00360">
    <property type="entry name" value="RRM"/>
    <property type="match status" value="3"/>
</dbReference>
<evidence type="ECO:0000313" key="8">
    <source>
        <dbReference type="Proteomes" id="UP000007799"/>
    </source>
</evidence>
<keyword evidence="2" id="KW-0677">Repeat</keyword>
<dbReference type="AlphaFoldDB" id="F2UD70"/>
<evidence type="ECO:0000256" key="5">
    <source>
        <dbReference type="SAM" id="MobiDB-lite"/>
    </source>
</evidence>
<dbReference type="PANTHER" id="PTHR15592">
    <property type="entry name" value="MATRIN 3/NUCLEAR PROTEIN 220-RELATED"/>
    <property type="match status" value="1"/>
</dbReference>
<dbReference type="OMA" id="VYNAQYP"/>
<evidence type="ECO:0000256" key="2">
    <source>
        <dbReference type="ARBA" id="ARBA00022737"/>
    </source>
</evidence>